<feature type="region of interest" description="Disordered" evidence="1">
    <location>
        <begin position="225"/>
        <end position="270"/>
    </location>
</feature>
<dbReference type="RefSeq" id="WP_267570242.1">
    <property type="nucleotide sequence ID" value="NZ_JAPNTZ010000029.1"/>
</dbReference>
<reference evidence="3" key="1">
    <citation type="submission" date="2022-11" db="EMBL/GenBank/DDBJ databases">
        <authorList>
            <person name="Somphong A."/>
            <person name="Phongsopitanun W."/>
        </authorList>
    </citation>
    <scope>NUCLEOTIDE SEQUENCE</scope>
    <source>
        <strain evidence="3">Pm04-4</strain>
    </source>
</reference>
<comment type="caution">
    <text evidence="3">The sequence shown here is derived from an EMBL/GenBank/DDBJ whole genome shotgun (WGS) entry which is preliminary data.</text>
</comment>
<name>A0ABT4BGI8_9ACTN</name>
<feature type="compositionally biased region" description="Basic and acidic residues" evidence="1">
    <location>
        <begin position="252"/>
        <end position="270"/>
    </location>
</feature>
<feature type="transmembrane region" description="Helical" evidence="2">
    <location>
        <begin position="143"/>
        <end position="166"/>
    </location>
</feature>
<evidence type="ECO:0000256" key="2">
    <source>
        <dbReference type="SAM" id="Phobius"/>
    </source>
</evidence>
<keyword evidence="2" id="KW-0812">Transmembrane</keyword>
<feature type="transmembrane region" description="Helical" evidence="2">
    <location>
        <begin position="42"/>
        <end position="65"/>
    </location>
</feature>
<evidence type="ECO:0000313" key="4">
    <source>
        <dbReference type="Proteomes" id="UP001151002"/>
    </source>
</evidence>
<feature type="transmembrane region" description="Helical" evidence="2">
    <location>
        <begin position="96"/>
        <end position="123"/>
    </location>
</feature>
<accession>A0ABT4BGI8</accession>
<keyword evidence="4" id="KW-1185">Reference proteome</keyword>
<evidence type="ECO:0008006" key="5">
    <source>
        <dbReference type="Google" id="ProtNLM"/>
    </source>
</evidence>
<proteinExistence type="predicted"/>
<evidence type="ECO:0000256" key="1">
    <source>
        <dbReference type="SAM" id="MobiDB-lite"/>
    </source>
</evidence>
<gene>
    <name evidence="3" type="ORF">OWR29_47125</name>
</gene>
<dbReference type="Proteomes" id="UP001151002">
    <property type="component" value="Unassembled WGS sequence"/>
</dbReference>
<protein>
    <recommendedName>
        <fullName evidence="5">DUF4386 family protein</fullName>
    </recommendedName>
</protein>
<keyword evidence="2" id="KW-0472">Membrane</keyword>
<dbReference type="EMBL" id="JAPNTZ010000029">
    <property type="protein sequence ID" value="MCY1145624.1"/>
    <property type="molecule type" value="Genomic_DNA"/>
</dbReference>
<feature type="transmembrane region" description="Helical" evidence="2">
    <location>
        <begin position="178"/>
        <end position="197"/>
    </location>
</feature>
<evidence type="ECO:0000313" key="3">
    <source>
        <dbReference type="EMBL" id="MCY1145624.1"/>
    </source>
</evidence>
<keyword evidence="2" id="KW-1133">Transmembrane helix</keyword>
<organism evidence="3 4">
    <name type="scientific">Paractinoplanes pyxinae</name>
    <dbReference type="NCBI Taxonomy" id="2997416"/>
    <lineage>
        <taxon>Bacteria</taxon>
        <taxon>Bacillati</taxon>
        <taxon>Actinomycetota</taxon>
        <taxon>Actinomycetes</taxon>
        <taxon>Micromonosporales</taxon>
        <taxon>Micromonosporaceae</taxon>
        <taxon>Paractinoplanes</taxon>
    </lineage>
</organism>
<feature type="transmembrane region" description="Helical" evidence="2">
    <location>
        <begin position="203"/>
        <end position="219"/>
    </location>
</feature>
<sequence length="270" mass="27985">MRIGLWALPTYGALLGLSTLTHQPSVDDFDAYARYVTSDTFLLSHLGASVFGAALAIVGATAVAAHLPRKDGAAHLPGESGTAAEASHLLGGRGAVIGLALTTIANVFMAAAFGAAAFVQPGIGRAHLAGVPGMAAINADTAYGPAFFVTALSASFLLMVAAIVFGTAIARSDRRLRWYGIAYAALIPLFVLTGHLAQAAQPFMGFAFAAATAALALALPRTTPSERAATDRAGGEPNAHQSRNCRPLSDQRATERQRANVDARTHTRRH</sequence>